<organism evidence="1 2">
    <name type="scientific">Triparma retinervis</name>
    <dbReference type="NCBI Taxonomy" id="2557542"/>
    <lineage>
        <taxon>Eukaryota</taxon>
        <taxon>Sar</taxon>
        <taxon>Stramenopiles</taxon>
        <taxon>Ochrophyta</taxon>
        <taxon>Bolidophyceae</taxon>
        <taxon>Parmales</taxon>
        <taxon>Triparmaceae</taxon>
        <taxon>Triparma</taxon>
    </lineage>
</organism>
<reference evidence="1" key="1">
    <citation type="submission" date="2022-07" db="EMBL/GenBank/DDBJ databases">
        <title>Genome analysis of Parmales, a sister group of diatoms, reveals the evolutionary specialization of diatoms from phago-mixotrophs to photoautotrophs.</title>
        <authorList>
            <person name="Ban H."/>
            <person name="Sato S."/>
            <person name="Yoshikawa S."/>
            <person name="Kazumasa Y."/>
            <person name="Nakamura Y."/>
            <person name="Ichinomiya M."/>
            <person name="Saitoh K."/>
            <person name="Sato N."/>
            <person name="Blanc-Mathieu R."/>
            <person name="Endo H."/>
            <person name="Kuwata A."/>
            <person name="Ogata H."/>
        </authorList>
    </citation>
    <scope>NUCLEOTIDE SEQUENCE</scope>
</reference>
<dbReference type="Proteomes" id="UP001165082">
    <property type="component" value="Unassembled WGS sequence"/>
</dbReference>
<accession>A0A9W7EF69</accession>
<proteinExistence type="predicted"/>
<gene>
    <name evidence="1" type="ORF">TrRE_jg11573</name>
</gene>
<sequence length="110" mass="12113">MDAFMEKVVAAAAARDYTLTASDFGVLLNATTHEERTAALRQIDGLELDDAEISALPLSSETSSNGNCYNAKARMKKLELNTYPSDFSRMPEVFEKFNTGKADKADVRGW</sequence>
<evidence type="ECO:0000313" key="2">
    <source>
        <dbReference type="Proteomes" id="UP001165082"/>
    </source>
</evidence>
<protein>
    <submittedName>
        <fullName evidence="1">Uncharacterized protein</fullName>
    </submittedName>
</protein>
<dbReference type="AlphaFoldDB" id="A0A9W7EF69"/>
<evidence type="ECO:0000313" key="1">
    <source>
        <dbReference type="EMBL" id="GMH76578.1"/>
    </source>
</evidence>
<keyword evidence="2" id="KW-1185">Reference proteome</keyword>
<name>A0A9W7EF69_9STRA</name>
<dbReference type="EMBL" id="BRXZ01001683">
    <property type="protein sequence ID" value="GMH76578.1"/>
    <property type="molecule type" value="Genomic_DNA"/>
</dbReference>
<comment type="caution">
    <text evidence="1">The sequence shown here is derived from an EMBL/GenBank/DDBJ whole genome shotgun (WGS) entry which is preliminary data.</text>
</comment>